<feature type="non-terminal residue" evidence="2">
    <location>
        <position position="1"/>
    </location>
</feature>
<evidence type="ECO:0000313" key="2">
    <source>
        <dbReference type="EMBL" id="POG66359.1"/>
    </source>
</evidence>
<dbReference type="AlphaFoldDB" id="A0A2P4PLU4"/>
<keyword evidence="3" id="KW-1185">Reference proteome</keyword>
<dbReference type="EMBL" id="AUPC02000192">
    <property type="protein sequence ID" value="POG66359.1"/>
    <property type="molecule type" value="Genomic_DNA"/>
</dbReference>
<comment type="caution">
    <text evidence="2">The sequence shown here is derived from an EMBL/GenBank/DDBJ whole genome shotgun (WGS) entry which is preliminary data.</text>
</comment>
<keyword evidence="1" id="KW-0472">Membrane</keyword>
<accession>A0A2P4PLU4</accession>
<sequence>DGTGFFFFFRSVQIFFFLYILEFFFFFVGILTLGDLDDCRYYMRVFWFPVKLNILMFLFSF</sequence>
<dbReference type="Proteomes" id="UP000018888">
    <property type="component" value="Unassembled WGS sequence"/>
</dbReference>
<reference evidence="2 3" key="1">
    <citation type="journal article" date="2013" name="Proc. Natl. Acad. Sci. U.S.A.">
        <title>Genome of an arbuscular mycorrhizal fungus provides insight into the oldest plant symbiosis.</title>
        <authorList>
            <person name="Tisserant E."/>
            <person name="Malbreil M."/>
            <person name="Kuo A."/>
            <person name="Kohler A."/>
            <person name="Symeonidi A."/>
            <person name="Balestrini R."/>
            <person name="Charron P."/>
            <person name="Duensing N."/>
            <person name="Frei Dit Frey N."/>
            <person name="Gianinazzi-Pearson V."/>
            <person name="Gilbert L.B."/>
            <person name="Handa Y."/>
            <person name="Herr J.R."/>
            <person name="Hijri M."/>
            <person name="Koul R."/>
            <person name="Kawaguchi M."/>
            <person name="Krajinski F."/>
            <person name="Lammers P.J."/>
            <person name="Masclaux F.G."/>
            <person name="Murat C."/>
            <person name="Morin E."/>
            <person name="Ndikumana S."/>
            <person name="Pagni M."/>
            <person name="Petitpierre D."/>
            <person name="Requena N."/>
            <person name="Rosikiewicz P."/>
            <person name="Riley R."/>
            <person name="Saito K."/>
            <person name="San Clemente H."/>
            <person name="Shapiro H."/>
            <person name="van Tuinen D."/>
            <person name="Becard G."/>
            <person name="Bonfante P."/>
            <person name="Paszkowski U."/>
            <person name="Shachar-Hill Y.Y."/>
            <person name="Tuskan G.A."/>
            <person name="Young P.W."/>
            <person name="Sanders I.R."/>
            <person name="Henrissat B."/>
            <person name="Rensing S.A."/>
            <person name="Grigoriev I.V."/>
            <person name="Corradi N."/>
            <person name="Roux C."/>
            <person name="Martin F."/>
        </authorList>
    </citation>
    <scope>NUCLEOTIDE SEQUENCE [LARGE SCALE GENOMIC DNA]</scope>
    <source>
        <strain evidence="2 3">DAOM 197198</strain>
    </source>
</reference>
<evidence type="ECO:0000313" key="3">
    <source>
        <dbReference type="Proteomes" id="UP000018888"/>
    </source>
</evidence>
<feature type="transmembrane region" description="Helical" evidence="1">
    <location>
        <begin position="41"/>
        <end position="59"/>
    </location>
</feature>
<gene>
    <name evidence="2" type="ORF">GLOIN_2v1657229</name>
</gene>
<protein>
    <submittedName>
        <fullName evidence="2">Uncharacterized protein</fullName>
    </submittedName>
</protein>
<feature type="transmembrane region" description="Helical" evidence="1">
    <location>
        <begin position="12"/>
        <end position="34"/>
    </location>
</feature>
<keyword evidence="1" id="KW-0812">Transmembrane</keyword>
<keyword evidence="1" id="KW-1133">Transmembrane helix</keyword>
<proteinExistence type="predicted"/>
<name>A0A2P4PLU4_RHIID</name>
<evidence type="ECO:0000256" key="1">
    <source>
        <dbReference type="SAM" id="Phobius"/>
    </source>
</evidence>
<organism evidence="2 3">
    <name type="scientific">Rhizophagus irregularis (strain DAOM 181602 / DAOM 197198 / MUCL 43194)</name>
    <name type="common">Arbuscular mycorrhizal fungus</name>
    <name type="synonym">Glomus intraradices</name>
    <dbReference type="NCBI Taxonomy" id="747089"/>
    <lineage>
        <taxon>Eukaryota</taxon>
        <taxon>Fungi</taxon>
        <taxon>Fungi incertae sedis</taxon>
        <taxon>Mucoromycota</taxon>
        <taxon>Glomeromycotina</taxon>
        <taxon>Glomeromycetes</taxon>
        <taxon>Glomerales</taxon>
        <taxon>Glomeraceae</taxon>
        <taxon>Rhizophagus</taxon>
    </lineage>
</organism>
<reference evidence="2 3" key="2">
    <citation type="journal article" date="2018" name="New Phytol.">
        <title>High intraspecific genome diversity in the model arbuscular mycorrhizal symbiont Rhizophagus irregularis.</title>
        <authorList>
            <person name="Chen E.C.H."/>
            <person name="Morin E."/>
            <person name="Beaudet D."/>
            <person name="Noel J."/>
            <person name="Yildirir G."/>
            <person name="Ndikumana S."/>
            <person name="Charron P."/>
            <person name="St-Onge C."/>
            <person name="Giorgi J."/>
            <person name="Kruger M."/>
            <person name="Marton T."/>
            <person name="Ropars J."/>
            <person name="Grigoriev I.V."/>
            <person name="Hainaut M."/>
            <person name="Henrissat B."/>
            <person name="Roux C."/>
            <person name="Martin F."/>
            <person name="Corradi N."/>
        </authorList>
    </citation>
    <scope>NUCLEOTIDE SEQUENCE [LARGE SCALE GENOMIC DNA]</scope>
    <source>
        <strain evidence="2 3">DAOM 197198</strain>
    </source>
</reference>